<dbReference type="InterPro" id="IPR003494">
    <property type="entry name" value="SHS2_FtsA"/>
</dbReference>
<dbReference type="AlphaFoldDB" id="R1CMH7"/>
<dbReference type="PANTHER" id="PTHR32432">
    <property type="entry name" value="CELL DIVISION PROTEIN FTSA-RELATED"/>
    <property type="match status" value="1"/>
</dbReference>
<accession>R1CMH7</accession>
<dbReference type="Proteomes" id="UP000013378">
    <property type="component" value="Unassembled WGS sequence"/>
</dbReference>
<gene>
    <name evidence="4" type="ORF">L21TH_2057</name>
</gene>
<evidence type="ECO:0000313" key="4">
    <source>
        <dbReference type="EMBL" id="EOC99905.1"/>
    </source>
</evidence>
<keyword evidence="4" id="KW-0132">Cell division</keyword>
<dbReference type="CDD" id="cd24004">
    <property type="entry name" value="ASKHA_NBD_PilM-like"/>
    <property type="match status" value="1"/>
</dbReference>
<evidence type="ECO:0000313" key="5">
    <source>
        <dbReference type="Proteomes" id="UP000013378"/>
    </source>
</evidence>
<protein>
    <submittedName>
        <fullName evidence="4">Cell division protein FtsA</fullName>
    </submittedName>
</protein>
<dbReference type="GO" id="GO:0003723">
    <property type="term" value="F:RNA binding"/>
    <property type="evidence" value="ECO:0007669"/>
    <property type="project" value="UniProtKB-KW"/>
</dbReference>
<dbReference type="PROSITE" id="PS50889">
    <property type="entry name" value="S4"/>
    <property type="match status" value="2"/>
</dbReference>
<dbReference type="RefSeq" id="WP_006315483.1">
    <property type="nucleotide sequence ID" value="NZ_ARZA01000227.1"/>
</dbReference>
<dbReference type="GO" id="GO:0051301">
    <property type="term" value="P:cell division"/>
    <property type="evidence" value="ECO:0007669"/>
    <property type="project" value="UniProtKB-KW"/>
</dbReference>
<dbReference type="PANTHER" id="PTHR32432:SF3">
    <property type="entry name" value="ETHANOLAMINE UTILIZATION PROTEIN EUTJ"/>
    <property type="match status" value="1"/>
</dbReference>
<dbReference type="SMART" id="SM00842">
    <property type="entry name" value="FtsA"/>
    <property type="match status" value="1"/>
</dbReference>
<dbReference type="EMBL" id="ARZA01000227">
    <property type="protein sequence ID" value="EOC99905.1"/>
    <property type="molecule type" value="Genomic_DNA"/>
</dbReference>
<dbReference type="Gene3D" id="3.30.420.40">
    <property type="match status" value="2"/>
</dbReference>
<dbReference type="OrthoDB" id="9768127at2"/>
<comment type="caution">
    <text evidence="4">The sequence shown here is derived from an EMBL/GenBank/DDBJ whole genome shotgun (WGS) entry which is preliminary data.</text>
</comment>
<dbReference type="Pfam" id="PF14450">
    <property type="entry name" value="FtsA"/>
    <property type="match status" value="1"/>
</dbReference>
<keyword evidence="1" id="KW-0694">RNA-binding</keyword>
<feature type="coiled-coil region" evidence="2">
    <location>
        <begin position="293"/>
        <end position="320"/>
    </location>
</feature>
<feature type="domain" description="SHS2" evidence="3">
    <location>
        <begin position="15"/>
        <end position="211"/>
    </location>
</feature>
<dbReference type="SUPFAM" id="SSF53067">
    <property type="entry name" value="Actin-like ATPase domain"/>
    <property type="match status" value="2"/>
</dbReference>
<dbReference type="eggNOG" id="COG0849">
    <property type="taxonomic scope" value="Bacteria"/>
</dbReference>
<sequence>MVPNVVTNLDNEQLVFALDIGTRTVIGIVGKYENEVFKILACEIEEHDKRNMYDGQIHDINGVVQIVKRVKERLEEKLNMELDKVAIAAAGRALRTERVRLDREIDSTREIDRKLVESLEMEAIQKAQQVLDESTNIESKYYCVGYTVVNYYLDNNFIENPEGHRGSKLGVDLLATFLPHIVVDSLYTVMSRVGLEVINMTLEPIAAINVAIKKNLRLLNLALIDIGAGTSDIAITKDGTIVAYAMASVAGDEITEAIAKTYLLDFDSAEKLKISLNKQQNHKFHDVVGIEHNLTTEEILNSIQENIKKLAKEISDSILKYNEKAPSAIFLIGGGGQIPRLSEYIAEYLELPKERVVVRSSDIIEKIDDIPEELNGPHAITPIGIGVTAVKDMYKDFLEVTVNGQKIKLFNSKDIKVSDALVLVGYNPRNLIPKRGEDFIYFVNEQKLRIRGEIGKPSEIYVNNQISNLEQKLKNGDIVQVKEATVGKKPNPRLFDCINMKEYITFNGEKVYLIKQVKVNGDVVSENIPIKEYDKIQVNKIKTVSEVFDALNINPDSYMIYKNEELIYKDEITAKEINDYKENTKSAENNSLTKTIRLNINGEDKVIEHNEDKFLFIKIFDYLDFDLSKPKGMLYLKVNGAKAEYTQVLKDGDKIEIYWKKDRKFS</sequence>
<organism evidence="4 5">
    <name type="scientific">Caldisalinibacter kiritimatiensis</name>
    <dbReference type="NCBI Taxonomy" id="1304284"/>
    <lineage>
        <taxon>Bacteria</taxon>
        <taxon>Bacillati</taxon>
        <taxon>Bacillota</taxon>
        <taxon>Tissierellia</taxon>
        <taxon>Tissierellales</taxon>
        <taxon>Thermohalobacteraceae</taxon>
        <taxon>Caldisalinibacter</taxon>
    </lineage>
</organism>
<evidence type="ECO:0000256" key="2">
    <source>
        <dbReference type="SAM" id="Coils"/>
    </source>
</evidence>
<reference evidence="4 5" key="1">
    <citation type="journal article" date="2015" name="Geomicrobiol. J.">
        <title>Caldisalinibacter kiritimatiensis gen. nov., sp. nov., a moderately thermohalophilic thiosulfate-reducing bacterium from a hypersaline microbial mat.</title>
        <authorList>
            <person name="Ben Hania W."/>
            <person name="Joseph M."/>
            <person name="Fiebig A."/>
            <person name="Bunk B."/>
            <person name="Klenk H.-P."/>
            <person name="Fardeau M.-L."/>
            <person name="Spring S."/>
        </authorList>
    </citation>
    <scope>NUCLEOTIDE SEQUENCE [LARGE SCALE GENOMIC DNA]</scope>
    <source>
        <strain evidence="4 5">L21-TH-D2</strain>
    </source>
</reference>
<keyword evidence="5" id="KW-1185">Reference proteome</keyword>
<evidence type="ECO:0000256" key="1">
    <source>
        <dbReference type="PROSITE-ProRule" id="PRU00182"/>
    </source>
</evidence>
<dbReference type="InterPro" id="IPR050696">
    <property type="entry name" value="FtsA/MreB"/>
</dbReference>
<keyword evidence="2" id="KW-0175">Coiled coil</keyword>
<name>R1CMH7_9FIRM</name>
<dbReference type="PATRIC" id="fig|1304284.3.peg.2022"/>
<keyword evidence="4" id="KW-0131">Cell cycle</keyword>
<proteinExistence type="predicted"/>
<evidence type="ECO:0000259" key="3">
    <source>
        <dbReference type="SMART" id="SM00842"/>
    </source>
</evidence>
<dbReference type="STRING" id="1304284.L21TH_2057"/>
<dbReference type="InterPro" id="IPR043129">
    <property type="entry name" value="ATPase_NBD"/>
</dbReference>